<comment type="caution">
    <text evidence="2">The sequence shown here is derived from an EMBL/GenBank/DDBJ whole genome shotgun (WGS) entry which is preliminary data.</text>
</comment>
<accession>A0AAD6HRG2</accession>
<evidence type="ECO:0000313" key="3">
    <source>
        <dbReference type="Proteomes" id="UP001215712"/>
    </source>
</evidence>
<reference evidence="2" key="1">
    <citation type="journal article" date="2023" name="IMA Fungus">
        <title>Comparative genomic study of the Penicillium genus elucidates a diverse pangenome and 15 lateral gene transfer events.</title>
        <authorList>
            <person name="Petersen C."/>
            <person name="Sorensen T."/>
            <person name="Nielsen M.R."/>
            <person name="Sondergaard T.E."/>
            <person name="Sorensen J.L."/>
            <person name="Fitzpatrick D.A."/>
            <person name="Frisvad J.C."/>
            <person name="Nielsen K.L."/>
        </authorList>
    </citation>
    <scope>NUCLEOTIDE SEQUENCE</scope>
    <source>
        <strain evidence="2">IBT 17514</strain>
    </source>
</reference>
<feature type="compositionally biased region" description="Low complexity" evidence="1">
    <location>
        <begin position="89"/>
        <end position="104"/>
    </location>
</feature>
<sequence length="344" mass="38807">MAVTCGGNLHMATVVALDLNTKIPSELAITEITTQKCSEMDSSPRVKRIDPPHYKPRVSDPKDAKSRDRSREASRPTSAVNSGHHSRSASRSTAQSRPASRQSSFHSSRRPVTTASIVSVPARTPQHERRESLLELHRESCRLFQHPPTTSPTEDFLPSMQRNPSLAHRYRRTSSDMGTSAPPSPIASSSSSRHFNDEHHRRSISSGSVPQLQSRTRSNTLPTTHHIHNSSTSSIHVPATVMEWTSPSTRRREYEKIDRASRGMRGLWRRVAPRWCQARDARTPFFEEGKTSREGSVRRFRMDLPDEELTHSDPKRESGAGPVHVDFSSDSRRLWTGRRSKTEK</sequence>
<feature type="region of interest" description="Disordered" evidence="1">
    <location>
        <begin position="289"/>
        <end position="344"/>
    </location>
</feature>
<feature type="compositionally biased region" description="Basic and acidic residues" evidence="1">
    <location>
        <begin position="38"/>
        <end position="74"/>
    </location>
</feature>
<reference evidence="2" key="2">
    <citation type="submission" date="2023-01" db="EMBL/GenBank/DDBJ databases">
        <authorList>
            <person name="Petersen C."/>
        </authorList>
    </citation>
    <scope>NUCLEOTIDE SEQUENCE</scope>
    <source>
        <strain evidence="2">IBT 17514</strain>
    </source>
</reference>
<feature type="region of interest" description="Disordered" evidence="1">
    <location>
        <begin position="169"/>
        <end position="234"/>
    </location>
</feature>
<gene>
    <name evidence="2" type="ORF">N7493_002227</name>
</gene>
<feature type="region of interest" description="Disordered" evidence="1">
    <location>
        <begin position="36"/>
        <end position="130"/>
    </location>
</feature>
<keyword evidence="3" id="KW-1185">Reference proteome</keyword>
<feature type="compositionally biased region" description="Basic residues" evidence="1">
    <location>
        <begin position="335"/>
        <end position="344"/>
    </location>
</feature>
<proteinExistence type="predicted"/>
<feature type="compositionally biased region" description="Polar residues" evidence="1">
    <location>
        <begin position="204"/>
        <end position="222"/>
    </location>
</feature>
<evidence type="ECO:0000256" key="1">
    <source>
        <dbReference type="SAM" id="MobiDB-lite"/>
    </source>
</evidence>
<name>A0AAD6HRG2_9EURO</name>
<dbReference type="EMBL" id="JAQJAN010000003">
    <property type="protein sequence ID" value="KAJ5733441.1"/>
    <property type="molecule type" value="Genomic_DNA"/>
</dbReference>
<organism evidence="2 3">
    <name type="scientific">Penicillium malachiteum</name>
    <dbReference type="NCBI Taxonomy" id="1324776"/>
    <lineage>
        <taxon>Eukaryota</taxon>
        <taxon>Fungi</taxon>
        <taxon>Dikarya</taxon>
        <taxon>Ascomycota</taxon>
        <taxon>Pezizomycotina</taxon>
        <taxon>Eurotiomycetes</taxon>
        <taxon>Eurotiomycetidae</taxon>
        <taxon>Eurotiales</taxon>
        <taxon>Aspergillaceae</taxon>
        <taxon>Penicillium</taxon>
    </lineage>
</organism>
<dbReference type="AlphaFoldDB" id="A0AAD6HRG2"/>
<evidence type="ECO:0000313" key="2">
    <source>
        <dbReference type="EMBL" id="KAJ5733441.1"/>
    </source>
</evidence>
<dbReference type="Proteomes" id="UP001215712">
    <property type="component" value="Unassembled WGS sequence"/>
</dbReference>
<protein>
    <submittedName>
        <fullName evidence="2">Uncharacterized protein</fullName>
    </submittedName>
</protein>
<feature type="compositionally biased region" description="Basic and acidic residues" evidence="1">
    <location>
        <begin position="289"/>
        <end position="318"/>
    </location>
</feature>